<keyword evidence="3" id="KW-0560">Oxidoreductase</keyword>
<evidence type="ECO:0000256" key="3">
    <source>
        <dbReference type="ARBA" id="ARBA00023002"/>
    </source>
</evidence>
<feature type="region of interest" description="Disordered" evidence="9">
    <location>
        <begin position="86"/>
        <end position="105"/>
    </location>
</feature>
<protein>
    <recommendedName>
        <fullName evidence="7">2-oxoadipate dioxygenase/decarboxylase</fullName>
        <ecNumber evidence="6">1.13.11.93</ecNumber>
    </recommendedName>
    <alternativeName>
        <fullName evidence="8">2-hydroxyglutarate synthase</fullName>
    </alternativeName>
</protein>
<feature type="compositionally biased region" description="Polar residues" evidence="9">
    <location>
        <begin position="173"/>
        <end position="186"/>
    </location>
</feature>
<evidence type="ECO:0000256" key="1">
    <source>
        <dbReference type="ARBA" id="ARBA00001954"/>
    </source>
</evidence>
<evidence type="ECO:0000313" key="10">
    <source>
        <dbReference type="EMBL" id="ETS64247.1"/>
    </source>
</evidence>
<keyword evidence="4" id="KW-0408">Iron</keyword>
<feature type="compositionally biased region" description="Basic residues" evidence="9">
    <location>
        <begin position="95"/>
        <end position="104"/>
    </location>
</feature>
<dbReference type="AlphaFoldDB" id="W3VTY2"/>
<dbReference type="Pfam" id="PF07063">
    <property type="entry name" value="HGLS"/>
    <property type="match status" value="1"/>
</dbReference>
<comment type="similarity">
    <text evidence="5">Belongs to the 2-oxoadipate dioxygenase/decarboxylase family.</text>
</comment>
<proteinExistence type="inferred from homology"/>
<dbReference type="CDD" id="cd16348">
    <property type="entry name" value="VOC_YdcJ_like"/>
    <property type="match status" value="1"/>
</dbReference>
<dbReference type="InterPro" id="IPR047869">
    <property type="entry name" value="YdcJ_bac-like"/>
</dbReference>
<accession>W3VTY2</accession>
<evidence type="ECO:0000256" key="2">
    <source>
        <dbReference type="ARBA" id="ARBA00022964"/>
    </source>
</evidence>
<dbReference type="SMART" id="SM01150">
    <property type="entry name" value="DUF1338"/>
    <property type="match status" value="1"/>
</dbReference>
<evidence type="ECO:0000256" key="5">
    <source>
        <dbReference type="ARBA" id="ARBA00035013"/>
    </source>
</evidence>
<keyword evidence="11" id="KW-1185">Reference proteome</keyword>
<sequence length="708" mass="77476">MAIGDTRRPIPHIHSTAPYLTQASSLNAPWLPVSRSPDKLPCASIGGASYDCQHARDAQWARTAKPEAIVPPVMNASACRYTFLPSSLSSPPRPSRTRHHHHQLHHLDLPQPSLARRSTERCDVHPSVAQLYLRTLPPKPRRKKSTSSSVEMQAGIATTSTAGRAKSPPGFNPTASFVHSQQQTFPALSATDSSEVSSCSSTSSSRRSKRVTSTQLRALLASSMSSMYQTEVPLYGELLDIIRTVNASCIRRSPHAVSDDEISRLNVERHGAIRVGTPQELALLARIFRVFGMMPVGYYDLWKDAGLPIHATAFRPVGADNLARNPFRIFCSLLRIDLIADPTTRELAQRLLASRQIVSDRCIELLSKAEDTLPPAHSGVDEVTLEGLTRVEAIEFVERVVDIFAWHSDTPVSLCEYQLLSRTHPLVADIVSFRGPHINHLTPRTLDIDEVQSSMIARGIDAKQVVEGPPPRHCPVYLRQTSFHALSERVSFLGAPEGVEHGRHKARFGEIEARGQALTRRGARLYDELMARTARVKKAAESQASTPLSTEDCQRILAQVFRDGFVDDAQAMMRGALAFFMYTVRDGALAKTMAAGTHDSASLAAMVEAGALAAEPITYEDFLPASAAGIFQSNLPQTTASATDKPEHVVAEMDESAARKRLEHAVGGTMLDYFALYAEQQALSLRTVAAQLDVDWTALLAQLDTEGA</sequence>
<dbReference type="InterPro" id="IPR009770">
    <property type="entry name" value="HGLS"/>
</dbReference>
<evidence type="ECO:0000256" key="4">
    <source>
        <dbReference type="ARBA" id="ARBA00023004"/>
    </source>
</evidence>
<dbReference type="Proteomes" id="UP000019462">
    <property type="component" value="Unassembled WGS sequence"/>
</dbReference>
<comment type="caution">
    <text evidence="10">The sequence shown here is derived from an EMBL/GenBank/DDBJ whole genome shotgun (WGS) entry which is preliminary data.</text>
</comment>
<comment type="cofactor">
    <cofactor evidence="1">
        <name>Fe(2+)</name>
        <dbReference type="ChEBI" id="CHEBI:29033"/>
    </cofactor>
</comment>
<dbReference type="EMBL" id="AWNI01000007">
    <property type="protein sequence ID" value="ETS64247.1"/>
    <property type="molecule type" value="Genomic_DNA"/>
</dbReference>
<dbReference type="GO" id="GO:0051213">
    <property type="term" value="F:dioxygenase activity"/>
    <property type="evidence" value="ECO:0007669"/>
    <property type="project" value="UniProtKB-KW"/>
</dbReference>
<evidence type="ECO:0000313" key="11">
    <source>
        <dbReference type="Proteomes" id="UP000019462"/>
    </source>
</evidence>
<feature type="compositionally biased region" description="Low complexity" evidence="9">
    <location>
        <begin position="189"/>
        <end position="212"/>
    </location>
</feature>
<evidence type="ECO:0000256" key="6">
    <source>
        <dbReference type="ARBA" id="ARBA00035023"/>
    </source>
</evidence>
<dbReference type="Gene3D" id="3.10.180.80">
    <property type="entry name" value="Uncharacterised protein PF07063, DUF1338"/>
    <property type="match status" value="1"/>
</dbReference>
<dbReference type="PANTHER" id="PTHR39479:SF2">
    <property type="entry name" value="2-OXOADIPATE DIOXYGENASE_DECARBOXYLASE"/>
    <property type="match status" value="1"/>
</dbReference>
<gene>
    <name evidence="10" type="ORF">PaG_01490</name>
</gene>
<dbReference type="HOGENOM" id="CLU_026640_0_0_1"/>
<organism evidence="10 11">
    <name type="scientific">Moesziomyces aphidis</name>
    <name type="common">Pseudozyma aphidis</name>
    <dbReference type="NCBI Taxonomy" id="84754"/>
    <lineage>
        <taxon>Eukaryota</taxon>
        <taxon>Fungi</taxon>
        <taxon>Dikarya</taxon>
        <taxon>Basidiomycota</taxon>
        <taxon>Ustilaginomycotina</taxon>
        <taxon>Ustilaginomycetes</taxon>
        <taxon>Ustilaginales</taxon>
        <taxon>Ustilaginaceae</taxon>
        <taxon>Moesziomyces</taxon>
    </lineage>
</organism>
<dbReference type="OrthoDB" id="8300246at2759"/>
<feature type="region of interest" description="Disordered" evidence="9">
    <location>
        <begin position="133"/>
        <end position="212"/>
    </location>
</feature>
<evidence type="ECO:0000256" key="8">
    <source>
        <dbReference type="ARBA" id="ARBA00035045"/>
    </source>
</evidence>
<reference evidence="10 11" key="1">
    <citation type="journal article" date="2014" name="Genome Announc.">
        <title>Genome sequence of the basidiomycetous fungus Pseudozyma aphidis DSM70725, an efficient producer of biosurfactant mannosylerythritol lipids.</title>
        <authorList>
            <person name="Lorenz S."/>
            <person name="Guenther M."/>
            <person name="Grumaz C."/>
            <person name="Rupp S."/>
            <person name="Zibek S."/>
            <person name="Sohn K."/>
        </authorList>
    </citation>
    <scope>NUCLEOTIDE SEQUENCE [LARGE SCALE GENOMIC DNA]</scope>
    <source>
        <strain evidence="11">ATCC 32657 / CBS 517.83 / DSM 70725 / JCM 10318 / NBRC 10182 / NRRL Y-7954 / St-0401</strain>
    </source>
</reference>
<evidence type="ECO:0000256" key="9">
    <source>
        <dbReference type="SAM" id="MobiDB-lite"/>
    </source>
</evidence>
<dbReference type="EC" id="1.13.11.93" evidence="6"/>
<evidence type="ECO:0000256" key="7">
    <source>
        <dbReference type="ARBA" id="ARBA00035034"/>
    </source>
</evidence>
<name>W3VTY2_MOEAP</name>
<dbReference type="PANTHER" id="PTHR39479">
    <property type="match status" value="1"/>
</dbReference>
<keyword evidence="2" id="KW-0223">Dioxygenase</keyword>